<proteinExistence type="predicted"/>
<organism evidence="1 2">
    <name type="scientific">Labrys neptuniae</name>
    <dbReference type="NCBI Taxonomy" id="376174"/>
    <lineage>
        <taxon>Bacteria</taxon>
        <taxon>Pseudomonadati</taxon>
        <taxon>Pseudomonadota</taxon>
        <taxon>Alphaproteobacteria</taxon>
        <taxon>Hyphomicrobiales</taxon>
        <taxon>Xanthobacteraceae</taxon>
        <taxon>Labrys</taxon>
    </lineage>
</organism>
<keyword evidence="2" id="KW-1185">Reference proteome</keyword>
<dbReference type="EMBL" id="JBFNQD010000013">
    <property type="protein sequence ID" value="MEW9309226.1"/>
    <property type="molecule type" value="Genomic_DNA"/>
</dbReference>
<name>A0ABV3PU80_9HYPH</name>
<evidence type="ECO:0000313" key="2">
    <source>
        <dbReference type="Proteomes" id="UP001555786"/>
    </source>
</evidence>
<sequence length="92" mass="10162">MTLNVAITRLLSGYDELGSNALEDHRALLENILSRAFFALSALSQENLVITMRLIMLSSSFDVERKTFADRDLRSAGASLHRMISIGASLAY</sequence>
<evidence type="ECO:0000313" key="1">
    <source>
        <dbReference type="EMBL" id="MEW9309226.1"/>
    </source>
</evidence>
<dbReference type="RefSeq" id="WP_367625992.1">
    <property type="nucleotide sequence ID" value="NZ_JBFNQD010000013.1"/>
</dbReference>
<accession>A0ABV3PU80</accession>
<gene>
    <name evidence="1" type="ORF">ABXS05_27000</name>
</gene>
<reference evidence="1 2" key="1">
    <citation type="submission" date="2024-07" db="EMBL/GenBank/DDBJ databases">
        <title>Description of Labrys sedimenti sp. nov., isolated from a diclofenac-degrading enrichment culture.</title>
        <authorList>
            <person name="Tancsics A."/>
            <person name="Csepanyi A."/>
        </authorList>
    </citation>
    <scope>NUCLEOTIDE SEQUENCE [LARGE SCALE GENOMIC DNA]</scope>
    <source>
        <strain evidence="1 2">LMG 23578</strain>
    </source>
</reference>
<comment type="caution">
    <text evidence="1">The sequence shown here is derived from an EMBL/GenBank/DDBJ whole genome shotgun (WGS) entry which is preliminary data.</text>
</comment>
<protein>
    <submittedName>
        <fullName evidence="1">Uncharacterized protein</fullName>
    </submittedName>
</protein>
<dbReference type="Proteomes" id="UP001555786">
    <property type="component" value="Unassembled WGS sequence"/>
</dbReference>